<proteinExistence type="predicted"/>
<evidence type="ECO:0000313" key="2">
    <source>
        <dbReference type="EMBL" id="OGG41492.1"/>
    </source>
</evidence>
<organism evidence="2 3">
    <name type="scientific">Candidatus Kaiserbacteria bacterium RIFCSPHIGHO2_01_FULL_46_22</name>
    <dbReference type="NCBI Taxonomy" id="1798475"/>
    <lineage>
        <taxon>Bacteria</taxon>
        <taxon>Candidatus Kaiseribacteriota</taxon>
    </lineage>
</organism>
<dbReference type="EMBL" id="MFKO01000008">
    <property type="protein sequence ID" value="OGG41492.1"/>
    <property type="molecule type" value="Genomic_DNA"/>
</dbReference>
<protein>
    <submittedName>
        <fullName evidence="2">Uncharacterized protein</fullName>
    </submittedName>
</protein>
<sequence>MLKSIQNAVFTESGMIRVRWWWLALPAAYAALNVVAAWMILLGAGGRPDPFWHAPLYLMFG</sequence>
<name>A0A1F6BXJ4_9BACT</name>
<dbReference type="Proteomes" id="UP000176322">
    <property type="component" value="Unassembled WGS sequence"/>
</dbReference>
<feature type="transmembrane region" description="Helical" evidence="1">
    <location>
        <begin position="20"/>
        <end position="41"/>
    </location>
</feature>
<gene>
    <name evidence="2" type="ORF">A2837_03230</name>
</gene>
<evidence type="ECO:0000313" key="3">
    <source>
        <dbReference type="Proteomes" id="UP000176322"/>
    </source>
</evidence>
<dbReference type="AlphaFoldDB" id="A0A1F6BXJ4"/>
<reference evidence="2 3" key="1">
    <citation type="journal article" date="2016" name="Nat. Commun.">
        <title>Thousands of microbial genomes shed light on interconnected biogeochemical processes in an aquifer system.</title>
        <authorList>
            <person name="Anantharaman K."/>
            <person name="Brown C.T."/>
            <person name="Hug L.A."/>
            <person name="Sharon I."/>
            <person name="Castelle C.J."/>
            <person name="Probst A.J."/>
            <person name="Thomas B.C."/>
            <person name="Singh A."/>
            <person name="Wilkins M.J."/>
            <person name="Karaoz U."/>
            <person name="Brodie E.L."/>
            <person name="Williams K.H."/>
            <person name="Hubbard S.S."/>
            <person name="Banfield J.F."/>
        </authorList>
    </citation>
    <scope>NUCLEOTIDE SEQUENCE [LARGE SCALE GENOMIC DNA]</scope>
</reference>
<keyword evidence="1" id="KW-0812">Transmembrane</keyword>
<keyword evidence="1" id="KW-0472">Membrane</keyword>
<evidence type="ECO:0000256" key="1">
    <source>
        <dbReference type="SAM" id="Phobius"/>
    </source>
</evidence>
<keyword evidence="1" id="KW-1133">Transmembrane helix</keyword>
<accession>A0A1F6BXJ4</accession>
<comment type="caution">
    <text evidence="2">The sequence shown here is derived from an EMBL/GenBank/DDBJ whole genome shotgun (WGS) entry which is preliminary data.</text>
</comment>